<dbReference type="EMBL" id="JACVVK020000004">
    <property type="protein sequence ID" value="KAK7507579.1"/>
    <property type="molecule type" value="Genomic_DNA"/>
</dbReference>
<evidence type="ECO:0000313" key="1">
    <source>
        <dbReference type="EMBL" id="KAK7507579.1"/>
    </source>
</evidence>
<organism evidence="1 2">
    <name type="scientific">Batillaria attramentaria</name>
    <dbReference type="NCBI Taxonomy" id="370345"/>
    <lineage>
        <taxon>Eukaryota</taxon>
        <taxon>Metazoa</taxon>
        <taxon>Spiralia</taxon>
        <taxon>Lophotrochozoa</taxon>
        <taxon>Mollusca</taxon>
        <taxon>Gastropoda</taxon>
        <taxon>Caenogastropoda</taxon>
        <taxon>Sorbeoconcha</taxon>
        <taxon>Cerithioidea</taxon>
        <taxon>Batillariidae</taxon>
        <taxon>Batillaria</taxon>
    </lineage>
</organism>
<comment type="caution">
    <text evidence="1">The sequence shown here is derived from an EMBL/GenBank/DDBJ whole genome shotgun (WGS) entry which is preliminary data.</text>
</comment>
<feature type="non-terminal residue" evidence="1">
    <location>
        <position position="1"/>
    </location>
</feature>
<dbReference type="AlphaFoldDB" id="A0ABD0M822"/>
<sequence length="137" mass="16445">TFCVIGQGATWQKRMDDVERFYRARQGSKAHIVLKYRTFFLFQIFGVNSDSVRDSALSYIRQEWPVIVGFKVSGFFTQHYAVMTRYRTRTVRKKVCFLFICWKKTVREYYMYLHMGWGGYKNSWRLAKMFFAAVAKH</sequence>
<dbReference type="Proteomes" id="UP001519460">
    <property type="component" value="Unassembled WGS sequence"/>
</dbReference>
<name>A0ABD0M822_9CAEN</name>
<protein>
    <submittedName>
        <fullName evidence="1">Uncharacterized protein</fullName>
    </submittedName>
</protein>
<gene>
    <name evidence="1" type="ORF">BaRGS_00001514</name>
</gene>
<proteinExistence type="predicted"/>
<evidence type="ECO:0000313" key="2">
    <source>
        <dbReference type="Proteomes" id="UP001519460"/>
    </source>
</evidence>
<keyword evidence="2" id="KW-1185">Reference proteome</keyword>
<reference evidence="1 2" key="1">
    <citation type="journal article" date="2023" name="Sci. Data">
        <title>Genome assembly of the Korean intertidal mud-creeper Batillaria attramentaria.</title>
        <authorList>
            <person name="Patra A.K."/>
            <person name="Ho P.T."/>
            <person name="Jun S."/>
            <person name="Lee S.J."/>
            <person name="Kim Y."/>
            <person name="Won Y.J."/>
        </authorList>
    </citation>
    <scope>NUCLEOTIDE SEQUENCE [LARGE SCALE GENOMIC DNA]</scope>
    <source>
        <strain evidence="1">Wonlab-2016</strain>
    </source>
</reference>
<accession>A0ABD0M822</accession>